<organism evidence="10">
    <name type="scientific">bioreactor metagenome</name>
    <dbReference type="NCBI Taxonomy" id="1076179"/>
    <lineage>
        <taxon>unclassified sequences</taxon>
        <taxon>metagenomes</taxon>
        <taxon>ecological metagenomes</taxon>
    </lineage>
</organism>
<feature type="domain" description="ABC transmembrane type-1" evidence="9">
    <location>
        <begin position="1"/>
        <end position="107"/>
    </location>
</feature>
<dbReference type="InterPro" id="IPR000515">
    <property type="entry name" value="MetI-like"/>
</dbReference>
<reference evidence="10" key="1">
    <citation type="submission" date="2019-08" db="EMBL/GenBank/DDBJ databases">
        <authorList>
            <person name="Kucharzyk K."/>
            <person name="Murdoch R.W."/>
            <person name="Higgins S."/>
            <person name="Loffler F."/>
        </authorList>
    </citation>
    <scope>NUCLEOTIDE SEQUENCE</scope>
</reference>
<evidence type="ECO:0000256" key="7">
    <source>
        <dbReference type="ARBA" id="ARBA00023136"/>
    </source>
</evidence>
<feature type="transmembrane region" description="Helical" evidence="8">
    <location>
        <begin position="86"/>
        <end position="107"/>
    </location>
</feature>
<evidence type="ECO:0000256" key="6">
    <source>
        <dbReference type="ARBA" id="ARBA00022989"/>
    </source>
</evidence>
<feature type="transmembrane region" description="Helical" evidence="8">
    <location>
        <begin position="34"/>
        <end position="58"/>
    </location>
</feature>
<keyword evidence="4" id="KW-1003">Cell membrane</keyword>
<dbReference type="GO" id="GO:0055085">
    <property type="term" value="P:transmembrane transport"/>
    <property type="evidence" value="ECO:0007669"/>
    <property type="project" value="InterPro"/>
</dbReference>
<comment type="subcellular location">
    <subcellularLocation>
        <location evidence="1">Cell membrane</location>
        <topology evidence="1">Multi-pass membrane protein</topology>
    </subcellularLocation>
</comment>
<dbReference type="GO" id="GO:0005886">
    <property type="term" value="C:plasma membrane"/>
    <property type="evidence" value="ECO:0007669"/>
    <property type="project" value="UniProtKB-SubCell"/>
</dbReference>
<gene>
    <name evidence="10" type="primary">potH_13</name>
    <name evidence="10" type="ORF">SDC9_192801</name>
</gene>
<keyword evidence="6 8" id="KW-1133">Transmembrane helix</keyword>
<dbReference type="PROSITE" id="PS50928">
    <property type="entry name" value="ABC_TM1"/>
    <property type="match status" value="1"/>
</dbReference>
<dbReference type="PANTHER" id="PTHR42929">
    <property type="entry name" value="INNER MEMBRANE ABC TRANSPORTER PERMEASE PROTEIN YDCU-RELATED-RELATED"/>
    <property type="match status" value="1"/>
</dbReference>
<name>A0A645IA83_9ZZZZ</name>
<keyword evidence="5 8" id="KW-0812">Transmembrane</keyword>
<dbReference type="EMBL" id="VSSQ01104965">
    <property type="protein sequence ID" value="MPN45234.1"/>
    <property type="molecule type" value="Genomic_DNA"/>
</dbReference>
<evidence type="ECO:0000256" key="2">
    <source>
        <dbReference type="ARBA" id="ARBA00007069"/>
    </source>
</evidence>
<dbReference type="Gene3D" id="1.10.3720.10">
    <property type="entry name" value="MetI-like"/>
    <property type="match status" value="1"/>
</dbReference>
<proteinExistence type="inferred from homology"/>
<evidence type="ECO:0000256" key="4">
    <source>
        <dbReference type="ARBA" id="ARBA00022475"/>
    </source>
</evidence>
<dbReference type="Pfam" id="PF00528">
    <property type="entry name" value="BPD_transp_1"/>
    <property type="match status" value="1"/>
</dbReference>
<dbReference type="PANTHER" id="PTHR42929:SF1">
    <property type="entry name" value="INNER MEMBRANE ABC TRANSPORTER PERMEASE PROTEIN YDCU-RELATED"/>
    <property type="match status" value="1"/>
</dbReference>
<protein>
    <submittedName>
        <fullName evidence="10">Putrescine transport system permease protein PotH</fullName>
    </submittedName>
</protein>
<evidence type="ECO:0000256" key="1">
    <source>
        <dbReference type="ARBA" id="ARBA00004651"/>
    </source>
</evidence>
<keyword evidence="7 8" id="KW-0472">Membrane</keyword>
<evidence type="ECO:0000256" key="8">
    <source>
        <dbReference type="SAM" id="Phobius"/>
    </source>
</evidence>
<comment type="caution">
    <text evidence="10">The sequence shown here is derived from an EMBL/GenBank/DDBJ whole genome shotgun (WGS) entry which is preliminary data.</text>
</comment>
<evidence type="ECO:0000313" key="10">
    <source>
        <dbReference type="EMBL" id="MPN45234.1"/>
    </source>
</evidence>
<dbReference type="SUPFAM" id="SSF161098">
    <property type="entry name" value="MetI-like"/>
    <property type="match status" value="1"/>
</dbReference>
<keyword evidence="3" id="KW-0813">Transport</keyword>
<accession>A0A645IA83</accession>
<evidence type="ECO:0000256" key="5">
    <source>
        <dbReference type="ARBA" id="ARBA00022692"/>
    </source>
</evidence>
<dbReference type="AlphaFoldDB" id="A0A645IA83"/>
<evidence type="ECO:0000256" key="3">
    <source>
        <dbReference type="ARBA" id="ARBA00022448"/>
    </source>
</evidence>
<dbReference type="InterPro" id="IPR035906">
    <property type="entry name" value="MetI-like_sf"/>
</dbReference>
<sequence>MILSLIGVMENITEDYMLAAESLGASKFKAFLKVVFPLSVPGLMTGSVLVFTGCLTAYTTPQLLGGTKTRVLATLIYQNAMTLSDWNSASVVAVIMIITTIIVTSIMNRGAKTLNKRG</sequence>
<dbReference type="CDD" id="cd06261">
    <property type="entry name" value="TM_PBP2"/>
    <property type="match status" value="1"/>
</dbReference>
<comment type="similarity">
    <text evidence="2">Belongs to the binding-protein-dependent transport system permease family. CysTW subfamily.</text>
</comment>
<evidence type="ECO:0000259" key="9">
    <source>
        <dbReference type="PROSITE" id="PS50928"/>
    </source>
</evidence>